<accession>A0A1I7WT43</accession>
<feature type="compositionally biased region" description="Basic and acidic residues" evidence="1">
    <location>
        <begin position="52"/>
        <end position="62"/>
    </location>
</feature>
<reference evidence="3" key="1">
    <citation type="submission" date="2016-11" db="UniProtKB">
        <authorList>
            <consortium name="WormBaseParasite"/>
        </authorList>
    </citation>
    <scope>IDENTIFICATION</scope>
</reference>
<name>A0A1I7WT43_HETBA</name>
<evidence type="ECO:0000313" key="2">
    <source>
        <dbReference type="Proteomes" id="UP000095283"/>
    </source>
</evidence>
<protein>
    <submittedName>
        <fullName evidence="3">Uncharacterized protein</fullName>
    </submittedName>
</protein>
<keyword evidence="2" id="KW-1185">Reference proteome</keyword>
<evidence type="ECO:0000313" key="3">
    <source>
        <dbReference type="WBParaSite" id="Hba_08316"/>
    </source>
</evidence>
<proteinExistence type="predicted"/>
<evidence type="ECO:0000256" key="1">
    <source>
        <dbReference type="SAM" id="MobiDB-lite"/>
    </source>
</evidence>
<feature type="region of interest" description="Disordered" evidence="1">
    <location>
        <begin position="49"/>
        <end position="70"/>
    </location>
</feature>
<dbReference type="AlphaFoldDB" id="A0A1I7WT43"/>
<sequence>MFRKRHNKQYKKKKIFSKNNKMKLMKFKFNHENDIIEWNRHARLRTKGTPRQIEEARDENTKKQTVKQCQPKINYKY</sequence>
<dbReference type="Proteomes" id="UP000095283">
    <property type="component" value="Unplaced"/>
</dbReference>
<dbReference type="WBParaSite" id="Hba_08316">
    <property type="protein sequence ID" value="Hba_08316"/>
    <property type="gene ID" value="Hba_08316"/>
</dbReference>
<organism evidence="2 3">
    <name type="scientific">Heterorhabditis bacteriophora</name>
    <name type="common">Entomopathogenic nematode worm</name>
    <dbReference type="NCBI Taxonomy" id="37862"/>
    <lineage>
        <taxon>Eukaryota</taxon>
        <taxon>Metazoa</taxon>
        <taxon>Ecdysozoa</taxon>
        <taxon>Nematoda</taxon>
        <taxon>Chromadorea</taxon>
        <taxon>Rhabditida</taxon>
        <taxon>Rhabditina</taxon>
        <taxon>Rhabditomorpha</taxon>
        <taxon>Strongyloidea</taxon>
        <taxon>Heterorhabditidae</taxon>
        <taxon>Heterorhabditis</taxon>
    </lineage>
</organism>